<evidence type="ECO:0000313" key="2">
    <source>
        <dbReference type="Proteomes" id="UP000537260"/>
    </source>
</evidence>
<organism evidence="1 2">
    <name type="scientific">Glaciibacter psychrotolerans</name>
    <dbReference type="NCBI Taxonomy" id="670054"/>
    <lineage>
        <taxon>Bacteria</taxon>
        <taxon>Bacillati</taxon>
        <taxon>Actinomycetota</taxon>
        <taxon>Actinomycetes</taxon>
        <taxon>Micrococcales</taxon>
        <taxon>Microbacteriaceae</taxon>
        <taxon>Glaciibacter</taxon>
    </lineage>
</organism>
<dbReference type="AlphaFoldDB" id="A0A7Z0ECY1"/>
<name>A0A7Z0ECY1_9MICO</name>
<reference evidence="1 2" key="1">
    <citation type="submission" date="2020-07" db="EMBL/GenBank/DDBJ databases">
        <title>Sequencing the genomes of 1000 actinobacteria strains.</title>
        <authorList>
            <person name="Klenk H.-P."/>
        </authorList>
    </citation>
    <scope>NUCLEOTIDE SEQUENCE [LARGE SCALE GENOMIC DNA]</scope>
    <source>
        <strain evidence="1 2">LI1</strain>
    </source>
</reference>
<sequence>MVIEQIAPAVIICHGPQMAESSRDSMGVRWCFKCRKRAEFTWVVMAPVIDWDNKASVYAAMWGPTAHSECGCCDEHGGELFPGWTYRWED</sequence>
<dbReference type="Proteomes" id="UP000537260">
    <property type="component" value="Unassembled WGS sequence"/>
</dbReference>
<keyword evidence="2" id="KW-1185">Reference proteome</keyword>
<evidence type="ECO:0000313" key="1">
    <source>
        <dbReference type="EMBL" id="NYJ19183.1"/>
    </source>
</evidence>
<protein>
    <submittedName>
        <fullName evidence="1">Uncharacterized protein</fullName>
    </submittedName>
</protein>
<proteinExistence type="predicted"/>
<accession>A0A7Z0ECY1</accession>
<dbReference type="EMBL" id="JACCFM010000001">
    <property type="protein sequence ID" value="NYJ19183.1"/>
    <property type="molecule type" value="Genomic_DNA"/>
</dbReference>
<comment type="caution">
    <text evidence="1">The sequence shown here is derived from an EMBL/GenBank/DDBJ whole genome shotgun (WGS) entry which is preliminary data.</text>
</comment>
<gene>
    <name evidence="1" type="ORF">HNR05_000974</name>
</gene>
<dbReference type="RefSeq" id="WP_179577984.1">
    <property type="nucleotide sequence ID" value="NZ_JACCFM010000001.1"/>
</dbReference>